<protein>
    <submittedName>
        <fullName evidence="1">Uncharacterized protein</fullName>
    </submittedName>
</protein>
<evidence type="ECO:0000313" key="2">
    <source>
        <dbReference type="Proteomes" id="UP000031668"/>
    </source>
</evidence>
<keyword evidence="2" id="KW-1185">Reference proteome</keyword>
<comment type="caution">
    <text evidence="1">The sequence shown here is derived from an EMBL/GenBank/DDBJ whole genome shotgun (WGS) entry which is preliminary data.</text>
</comment>
<dbReference type="Proteomes" id="UP000031668">
    <property type="component" value="Unassembled WGS sequence"/>
</dbReference>
<dbReference type="AlphaFoldDB" id="A0A0C2IHG3"/>
<sequence>MNFVPDGYQPLKSIINPKHYKLFNVQESDQDHLLFLNGYPGVITYLTDKSKSLSRVYFMYKKDRILKMSSNIMQIRHTEGLTRPLLDQIYDGLLFHKISAPLTPNGV</sequence>
<name>A0A0C2IHG3_THEKT</name>
<proteinExistence type="predicted"/>
<reference evidence="1 2" key="1">
    <citation type="journal article" date="2014" name="Genome Biol. Evol.">
        <title>The genome of the myxosporean Thelohanellus kitauei shows adaptations to nutrient acquisition within its fish host.</title>
        <authorList>
            <person name="Yang Y."/>
            <person name="Xiong J."/>
            <person name="Zhou Z."/>
            <person name="Huo F."/>
            <person name="Miao W."/>
            <person name="Ran C."/>
            <person name="Liu Y."/>
            <person name="Zhang J."/>
            <person name="Feng J."/>
            <person name="Wang M."/>
            <person name="Wang M."/>
            <person name="Wang L."/>
            <person name="Yao B."/>
        </authorList>
    </citation>
    <scope>NUCLEOTIDE SEQUENCE [LARGE SCALE GENOMIC DNA]</scope>
    <source>
        <strain evidence="1">Wuqing</strain>
    </source>
</reference>
<evidence type="ECO:0000313" key="1">
    <source>
        <dbReference type="EMBL" id="KII64754.1"/>
    </source>
</evidence>
<dbReference type="EMBL" id="JWZT01004114">
    <property type="protein sequence ID" value="KII64754.1"/>
    <property type="molecule type" value="Genomic_DNA"/>
</dbReference>
<organism evidence="1 2">
    <name type="scientific">Thelohanellus kitauei</name>
    <name type="common">Myxosporean</name>
    <dbReference type="NCBI Taxonomy" id="669202"/>
    <lineage>
        <taxon>Eukaryota</taxon>
        <taxon>Metazoa</taxon>
        <taxon>Cnidaria</taxon>
        <taxon>Myxozoa</taxon>
        <taxon>Myxosporea</taxon>
        <taxon>Bivalvulida</taxon>
        <taxon>Platysporina</taxon>
        <taxon>Myxobolidae</taxon>
        <taxon>Thelohanellus</taxon>
    </lineage>
</organism>
<gene>
    <name evidence="1" type="ORF">RF11_06646</name>
</gene>
<accession>A0A0C2IHG3</accession>